<protein>
    <recommendedName>
        <fullName evidence="1">BTB domain-containing protein</fullName>
    </recommendedName>
</protein>
<dbReference type="Pfam" id="PF00651">
    <property type="entry name" value="BTB"/>
    <property type="match status" value="1"/>
</dbReference>
<keyword evidence="3" id="KW-1185">Reference proteome</keyword>
<dbReference type="OrthoDB" id="194443at2759"/>
<dbReference type="SUPFAM" id="SSF54695">
    <property type="entry name" value="POZ domain"/>
    <property type="match status" value="1"/>
</dbReference>
<dbReference type="PANTHER" id="PTHR47843:SF2">
    <property type="entry name" value="BTB DOMAIN-CONTAINING PROTEIN"/>
    <property type="match status" value="1"/>
</dbReference>
<dbReference type="EMBL" id="ML976000">
    <property type="protein sequence ID" value="KAF1947062.1"/>
    <property type="molecule type" value="Genomic_DNA"/>
</dbReference>
<dbReference type="PROSITE" id="PS50097">
    <property type="entry name" value="BTB"/>
    <property type="match status" value="1"/>
</dbReference>
<evidence type="ECO:0000313" key="2">
    <source>
        <dbReference type="EMBL" id="KAF1947062.1"/>
    </source>
</evidence>
<feature type="domain" description="BTB" evidence="1">
    <location>
        <begin position="31"/>
        <end position="94"/>
    </location>
</feature>
<name>A0A6A5T5A6_9PLEO</name>
<reference evidence="2" key="1">
    <citation type="journal article" date="2020" name="Stud. Mycol.">
        <title>101 Dothideomycetes genomes: a test case for predicting lifestyles and emergence of pathogens.</title>
        <authorList>
            <person name="Haridas S."/>
            <person name="Albert R."/>
            <person name="Binder M."/>
            <person name="Bloem J."/>
            <person name="Labutti K."/>
            <person name="Salamov A."/>
            <person name="Andreopoulos B."/>
            <person name="Baker S."/>
            <person name="Barry K."/>
            <person name="Bills G."/>
            <person name="Bluhm B."/>
            <person name="Cannon C."/>
            <person name="Castanera R."/>
            <person name="Culley D."/>
            <person name="Daum C."/>
            <person name="Ezra D."/>
            <person name="Gonzalez J."/>
            <person name="Henrissat B."/>
            <person name="Kuo A."/>
            <person name="Liang C."/>
            <person name="Lipzen A."/>
            <person name="Lutzoni F."/>
            <person name="Magnuson J."/>
            <person name="Mondo S."/>
            <person name="Nolan M."/>
            <person name="Ohm R."/>
            <person name="Pangilinan J."/>
            <person name="Park H.-J."/>
            <person name="Ramirez L."/>
            <person name="Alfaro M."/>
            <person name="Sun H."/>
            <person name="Tritt A."/>
            <person name="Yoshinaga Y."/>
            <person name="Zwiers L.-H."/>
            <person name="Turgeon B."/>
            <person name="Goodwin S."/>
            <person name="Spatafora J."/>
            <person name="Crous P."/>
            <person name="Grigoriev I."/>
        </authorList>
    </citation>
    <scope>NUCLEOTIDE SEQUENCE</scope>
    <source>
        <strain evidence="2">CBS 161.51</strain>
    </source>
</reference>
<dbReference type="Proteomes" id="UP000800038">
    <property type="component" value="Unassembled WGS sequence"/>
</dbReference>
<evidence type="ECO:0000313" key="3">
    <source>
        <dbReference type="Proteomes" id="UP000800038"/>
    </source>
</evidence>
<evidence type="ECO:0000259" key="1">
    <source>
        <dbReference type="PROSITE" id="PS50097"/>
    </source>
</evidence>
<dbReference type="AlphaFoldDB" id="A0A6A5T5A6"/>
<dbReference type="PANTHER" id="PTHR47843">
    <property type="entry name" value="BTB DOMAIN-CONTAINING PROTEIN-RELATED"/>
    <property type="match status" value="1"/>
</dbReference>
<proteinExistence type="predicted"/>
<dbReference type="InterPro" id="IPR011333">
    <property type="entry name" value="SKP1/BTB/POZ_sf"/>
</dbReference>
<gene>
    <name evidence="2" type="ORF">EJ02DRAFT_430261</name>
</gene>
<dbReference type="InterPro" id="IPR000210">
    <property type="entry name" value="BTB/POZ_dom"/>
</dbReference>
<dbReference type="Gene3D" id="3.30.710.10">
    <property type="entry name" value="Potassium Channel Kv1.1, Chain A"/>
    <property type="match status" value="1"/>
</dbReference>
<sequence length="94" mass="11204">MTKDVATGNQVRLPAAGQERKRPTLLSINQTEVTIIVEVEPRPFFVYKDLFCHYSDYFRGTFEGQFRESEEKPICLEDIYERVFRLFQCWLYAQ</sequence>
<organism evidence="2 3">
    <name type="scientific">Clathrospora elynae</name>
    <dbReference type="NCBI Taxonomy" id="706981"/>
    <lineage>
        <taxon>Eukaryota</taxon>
        <taxon>Fungi</taxon>
        <taxon>Dikarya</taxon>
        <taxon>Ascomycota</taxon>
        <taxon>Pezizomycotina</taxon>
        <taxon>Dothideomycetes</taxon>
        <taxon>Pleosporomycetidae</taxon>
        <taxon>Pleosporales</taxon>
        <taxon>Diademaceae</taxon>
        <taxon>Clathrospora</taxon>
    </lineage>
</organism>
<accession>A0A6A5T5A6</accession>